<keyword evidence="2 6" id="KW-0540">Nuclease</keyword>
<dbReference type="PANTHER" id="PTHR33992">
    <property type="entry name" value="RIBONUCLEASE P PROTEIN COMPONENT"/>
    <property type="match status" value="1"/>
</dbReference>
<proteinExistence type="inferred from homology"/>
<dbReference type="STRING" id="29557.MGALLINA_04890"/>
<evidence type="ECO:0000313" key="8">
    <source>
        <dbReference type="EMBL" id="OAB48772.1"/>
    </source>
</evidence>
<dbReference type="EC" id="3.1.26.5" evidence="6 7"/>
<organism evidence="8 9">
    <name type="scientific">Mycoplasmopsis gallinarum</name>
    <dbReference type="NCBI Taxonomy" id="29557"/>
    <lineage>
        <taxon>Bacteria</taxon>
        <taxon>Bacillati</taxon>
        <taxon>Mycoplasmatota</taxon>
        <taxon>Mycoplasmoidales</taxon>
        <taxon>Metamycoplasmataceae</taxon>
        <taxon>Mycoplasmopsis</taxon>
    </lineage>
</organism>
<dbReference type="Gene3D" id="3.30.230.10">
    <property type="match status" value="1"/>
</dbReference>
<comment type="function">
    <text evidence="6">RNaseP catalyzes the removal of the 5'-leader sequence from pre-tRNA to produce the mature 5'-terminus. It can also cleave other RNA substrates such as 4.5S RNA. The protein component plays an auxiliary but essential role in vivo by binding to the 5'-leader sequence and broadening the substrate specificity of the ribozyme.</text>
</comment>
<dbReference type="PATRIC" id="fig|29557.3.peg.485"/>
<evidence type="ECO:0000256" key="5">
    <source>
        <dbReference type="ARBA" id="ARBA00022884"/>
    </source>
</evidence>
<dbReference type="AlphaFoldDB" id="A0A168RA31"/>
<keyword evidence="4 6" id="KW-0378">Hydrolase</keyword>
<comment type="catalytic activity">
    <reaction evidence="6">
        <text>Endonucleolytic cleavage of RNA, removing 5'-extranucleotides from tRNA precursor.</text>
        <dbReference type="EC" id="3.1.26.5"/>
    </reaction>
</comment>
<reference evidence="8 9" key="1">
    <citation type="submission" date="2016-03" db="EMBL/GenBank/DDBJ databases">
        <title>Genome sequence of Mycoplasma gallinarum strain Mgn_IPT.</title>
        <authorList>
            <person name="Yacoub E."/>
            <person name="Sirand-Pugnet P."/>
            <person name="Barre A."/>
            <person name="Maurier F."/>
            <person name="Blanchard A."/>
            <person name="Ben Abdelmoumen B.M."/>
        </authorList>
    </citation>
    <scope>NUCLEOTIDE SEQUENCE [LARGE SCALE GENOMIC DNA]</scope>
    <source>
        <strain evidence="8 9">Mgn_IPT</strain>
    </source>
</reference>
<comment type="similarity">
    <text evidence="6">Belongs to the RnpA family.</text>
</comment>
<dbReference type="NCBIfam" id="TIGR00188">
    <property type="entry name" value="rnpA"/>
    <property type="match status" value="1"/>
</dbReference>
<evidence type="ECO:0000256" key="3">
    <source>
        <dbReference type="ARBA" id="ARBA00022759"/>
    </source>
</evidence>
<accession>A0A168RA31</accession>
<evidence type="ECO:0000256" key="1">
    <source>
        <dbReference type="ARBA" id="ARBA00022694"/>
    </source>
</evidence>
<dbReference type="SUPFAM" id="SSF54211">
    <property type="entry name" value="Ribosomal protein S5 domain 2-like"/>
    <property type="match status" value="1"/>
</dbReference>
<evidence type="ECO:0000256" key="7">
    <source>
        <dbReference type="NCBIfam" id="TIGR00188"/>
    </source>
</evidence>
<protein>
    <recommendedName>
        <fullName evidence="6 7">Ribonuclease P protein component</fullName>
        <shortName evidence="6">RNase P protein</shortName>
        <shortName evidence="6">RNaseP protein</shortName>
        <ecNumber evidence="6 7">3.1.26.5</ecNumber>
    </recommendedName>
    <alternativeName>
        <fullName evidence="6">Protein C5</fullName>
    </alternativeName>
</protein>
<dbReference type="HAMAP" id="MF_00227">
    <property type="entry name" value="RNase_P"/>
    <property type="match status" value="1"/>
</dbReference>
<dbReference type="Pfam" id="PF00825">
    <property type="entry name" value="Ribonuclease_P"/>
    <property type="match status" value="1"/>
</dbReference>
<dbReference type="GO" id="GO:0004526">
    <property type="term" value="F:ribonuclease P activity"/>
    <property type="evidence" value="ECO:0007669"/>
    <property type="project" value="UniProtKB-UniRule"/>
</dbReference>
<evidence type="ECO:0000256" key="4">
    <source>
        <dbReference type="ARBA" id="ARBA00022801"/>
    </source>
</evidence>
<keyword evidence="3 6" id="KW-0255">Endonuclease</keyword>
<dbReference type="GO" id="GO:0042781">
    <property type="term" value="F:3'-tRNA processing endoribonuclease activity"/>
    <property type="evidence" value="ECO:0007669"/>
    <property type="project" value="TreeGrafter"/>
</dbReference>
<gene>
    <name evidence="6 8" type="primary">rnpA</name>
    <name evidence="8" type="ORF">MGALLINA_04890</name>
</gene>
<name>A0A168RA31_9BACT</name>
<evidence type="ECO:0000256" key="6">
    <source>
        <dbReference type="HAMAP-Rule" id="MF_00227"/>
    </source>
</evidence>
<comment type="subunit">
    <text evidence="6">Consists of a catalytic RNA component (M1 or rnpB) and a protein subunit.</text>
</comment>
<dbReference type="InterPro" id="IPR000100">
    <property type="entry name" value="RNase_P"/>
</dbReference>
<dbReference type="InterPro" id="IPR020568">
    <property type="entry name" value="Ribosomal_Su5_D2-typ_SF"/>
</dbReference>
<dbReference type="PANTHER" id="PTHR33992:SF1">
    <property type="entry name" value="RIBONUCLEASE P PROTEIN COMPONENT"/>
    <property type="match status" value="1"/>
</dbReference>
<dbReference type="EMBL" id="LVLH01000040">
    <property type="protein sequence ID" value="OAB48772.1"/>
    <property type="molecule type" value="Genomic_DNA"/>
</dbReference>
<dbReference type="GO" id="GO:0000049">
    <property type="term" value="F:tRNA binding"/>
    <property type="evidence" value="ECO:0007669"/>
    <property type="project" value="UniProtKB-UniRule"/>
</dbReference>
<keyword evidence="1 6" id="KW-0819">tRNA processing</keyword>
<evidence type="ECO:0000256" key="2">
    <source>
        <dbReference type="ARBA" id="ARBA00022722"/>
    </source>
</evidence>
<dbReference type="GO" id="GO:0030677">
    <property type="term" value="C:ribonuclease P complex"/>
    <property type="evidence" value="ECO:0007669"/>
    <property type="project" value="TreeGrafter"/>
</dbReference>
<dbReference type="InterPro" id="IPR014721">
    <property type="entry name" value="Ribsml_uS5_D2-typ_fold_subgr"/>
</dbReference>
<dbReference type="Proteomes" id="UP000076983">
    <property type="component" value="Unassembled WGS sequence"/>
</dbReference>
<sequence length="108" mass="13049">MKKIYRLQKSWEFDAVIKNKQQHVNKYLIVYYKPSENFKIGITVPKKFCNAVQRNFYKRQLKAIINSLGIYDLKMHFVLILRKDFLDQDFSIKLDTTRKLFNKIKNGK</sequence>
<dbReference type="OrthoDB" id="9810867at2"/>
<evidence type="ECO:0000313" key="9">
    <source>
        <dbReference type="Proteomes" id="UP000076983"/>
    </source>
</evidence>
<keyword evidence="9" id="KW-1185">Reference proteome</keyword>
<comment type="caution">
    <text evidence="8">The sequence shown here is derived from an EMBL/GenBank/DDBJ whole genome shotgun (WGS) entry which is preliminary data.</text>
</comment>
<dbReference type="GO" id="GO:0001682">
    <property type="term" value="P:tRNA 5'-leader removal"/>
    <property type="evidence" value="ECO:0007669"/>
    <property type="project" value="UniProtKB-UniRule"/>
</dbReference>
<dbReference type="RefSeq" id="WP_063626262.1">
    <property type="nucleotide sequence ID" value="NZ_LVLH01000040.1"/>
</dbReference>
<keyword evidence="5 6" id="KW-0694">RNA-binding</keyword>